<keyword evidence="1 6" id="KW-0645">Protease</keyword>
<evidence type="ECO:0000256" key="5">
    <source>
        <dbReference type="ARBA" id="ARBA00023049"/>
    </source>
</evidence>
<comment type="caution">
    <text evidence="8">The sequence shown here is derived from an EMBL/GenBank/DDBJ whole genome shotgun (WGS) entry which is preliminary data.</text>
</comment>
<comment type="similarity">
    <text evidence="6">Belongs to the peptidase M3 family.</text>
</comment>
<reference evidence="8" key="1">
    <citation type="submission" date="2022-07" db="EMBL/GenBank/DDBJ databases">
        <title>Phylogenomic reconstructions and comparative analyses of Kickxellomycotina fungi.</title>
        <authorList>
            <person name="Reynolds N.K."/>
            <person name="Stajich J.E."/>
            <person name="Barry K."/>
            <person name="Grigoriev I.V."/>
            <person name="Crous P."/>
            <person name="Smith M.E."/>
        </authorList>
    </citation>
    <scope>NUCLEOTIDE SEQUENCE</scope>
    <source>
        <strain evidence="8">NBRC 100468</strain>
    </source>
</reference>
<dbReference type="EMBL" id="JANBPU010000104">
    <property type="protein sequence ID" value="KAJ1916398.1"/>
    <property type="molecule type" value="Genomic_DNA"/>
</dbReference>
<dbReference type="AlphaFoldDB" id="A0A9W8DSE2"/>
<dbReference type="GO" id="GO:0006518">
    <property type="term" value="P:peptide metabolic process"/>
    <property type="evidence" value="ECO:0007669"/>
    <property type="project" value="TreeGrafter"/>
</dbReference>
<evidence type="ECO:0000256" key="3">
    <source>
        <dbReference type="ARBA" id="ARBA00022801"/>
    </source>
</evidence>
<keyword evidence="3 6" id="KW-0378">Hydrolase</keyword>
<dbReference type="Proteomes" id="UP001150538">
    <property type="component" value="Unassembled WGS sequence"/>
</dbReference>
<sequence length="690" mass="78316">MQELSHGQDYIETKQFDWDEIASTSFEDLKSPEEVLGYLSKICQHAEALYEKMIMIPVEKQNMENYFKPFVTAKSLISDIGNLISVYENSCGDGGDLLEFVYSLRDVVDHFAKKEPNIFEFVMAYEHRDLGDDKELIAVFRHFFDQYERSGNVTSFYAKLEQESGQGYTPNTRILPQLIEYTVKANEQQQMLYHALYPRLQGGFISSSAISGSSGGNGEHICTSLENMSKSDLKRFVHKCSVTLQSFAENRNGRVKCISNNSSAIYTTSHREVYKDHHVISTMLNQFHEGLSRFYHELKSECKEKVQQFQPLASDEFKERLQKMREAYVAKANDSSEYITADQVINLCNMVFENTNYKVTYEEPGEHDGEEEEDNDSFSFINNHPTVYFNDKNSGELLGEIVLDLLERQGKKPEITCVPVRITREIALGPEGGVVRCHPIVIVRASFPSIKENYLHITHQDAFWLAGTYGVALATILSDSKYSLTSGPQTLTDLNLVPKHMFEAIILNKDVMTRGFKNPETSEHMPESLASDLVKGLQIDIAKELRINTPFCIIGLELHGSRLGSQVPLLDERISKLLPDFYDLSVNEIAGLFSNLYNDQQNLLYQEVIQRVIGYSLTQAYLPHIFEDDFSMNALICKDILSLSKKTVCSSEDDNDDDNNDKGSVILDKLKDIIGTVPKVKYALNTLGIQ</sequence>
<accession>A0A9W8DSE2</accession>
<evidence type="ECO:0000256" key="4">
    <source>
        <dbReference type="ARBA" id="ARBA00022833"/>
    </source>
</evidence>
<proteinExistence type="inferred from homology"/>
<dbReference type="Gene3D" id="1.10.1370.40">
    <property type="match status" value="1"/>
</dbReference>
<evidence type="ECO:0000256" key="6">
    <source>
        <dbReference type="RuleBase" id="RU003435"/>
    </source>
</evidence>
<evidence type="ECO:0000313" key="8">
    <source>
        <dbReference type="EMBL" id="KAJ1916398.1"/>
    </source>
</evidence>
<dbReference type="PANTHER" id="PTHR11804:SF84">
    <property type="entry name" value="SACCHAROLYSIN"/>
    <property type="match status" value="1"/>
</dbReference>
<dbReference type="Pfam" id="PF01432">
    <property type="entry name" value="Peptidase_M3"/>
    <property type="match status" value="1"/>
</dbReference>
<evidence type="ECO:0000256" key="2">
    <source>
        <dbReference type="ARBA" id="ARBA00022723"/>
    </source>
</evidence>
<keyword evidence="2 6" id="KW-0479">Metal-binding</keyword>
<dbReference type="InterPro" id="IPR045090">
    <property type="entry name" value="Pept_M3A_M3B"/>
</dbReference>
<dbReference type="SUPFAM" id="SSF55486">
    <property type="entry name" value="Metalloproteases ('zincins'), catalytic domain"/>
    <property type="match status" value="1"/>
</dbReference>
<dbReference type="GO" id="GO:0006508">
    <property type="term" value="P:proteolysis"/>
    <property type="evidence" value="ECO:0007669"/>
    <property type="project" value="UniProtKB-KW"/>
</dbReference>
<evidence type="ECO:0000259" key="7">
    <source>
        <dbReference type="Pfam" id="PF01432"/>
    </source>
</evidence>
<organism evidence="8 9">
    <name type="scientific">Mycoemilia scoparia</name>
    <dbReference type="NCBI Taxonomy" id="417184"/>
    <lineage>
        <taxon>Eukaryota</taxon>
        <taxon>Fungi</taxon>
        <taxon>Fungi incertae sedis</taxon>
        <taxon>Zoopagomycota</taxon>
        <taxon>Kickxellomycotina</taxon>
        <taxon>Kickxellomycetes</taxon>
        <taxon>Kickxellales</taxon>
        <taxon>Kickxellaceae</taxon>
        <taxon>Mycoemilia</taxon>
    </lineage>
</organism>
<dbReference type="GO" id="GO:0004222">
    <property type="term" value="F:metalloendopeptidase activity"/>
    <property type="evidence" value="ECO:0007669"/>
    <property type="project" value="InterPro"/>
</dbReference>
<keyword evidence="4 6" id="KW-0862">Zinc</keyword>
<keyword evidence="9" id="KW-1185">Reference proteome</keyword>
<dbReference type="GO" id="GO:0046872">
    <property type="term" value="F:metal ion binding"/>
    <property type="evidence" value="ECO:0007669"/>
    <property type="project" value="UniProtKB-UniRule"/>
</dbReference>
<keyword evidence="5 6" id="KW-0482">Metalloprotease</keyword>
<dbReference type="InterPro" id="IPR001567">
    <property type="entry name" value="Pept_M3A_M3B_dom"/>
</dbReference>
<gene>
    <name evidence="8" type="ORF">H4219_003800</name>
</gene>
<name>A0A9W8DSE2_9FUNG</name>
<evidence type="ECO:0000256" key="1">
    <source>
        <dbReference type="ARBA" id="ARBA00022670"/>
    </source>
</evidence>
<protein>
    <recommendedName>
        <fullName evidence="7">Peptidase M3A/M3B catalytic domain-containing protein</fullName>
    </recommendedName>
</protein>
<dbReference type="PANTHER" id="PTHR11804">
    <property type="entry name" value="PROTEASE M3 THIMET OLIGOPEPTIDASE-RELATED"/>
    <property type="match status" value="1"/>
</dbReference>
<evidence type="ECO:0000313" key="9">
    <source>
        <dbReference type="Proteomes" id="UP001150538"/>
    </source>
</evidence>
<feature type="domain" description="Peptidase M3A/M3B catalytic" evidence="7">
    <location>
        <begin position="281"/>
        <end position="583"/>
    </location>
</feature>
<comment type="cofactor">
    <cofactor evidence="6">
        <name>Zn(2+)</name>
        <dbReference type="ChEBI" id="CHEBI:29105"/>
    </cofactor>
    <text evidence="6">Binds 1 zinc ion.</text>
</comment>